<dbReference type="InterPro" id="IPR032687">
    <property type="entry name" value="AraC-type_N"/>
</dbReference>
<dbReference type="Gene3D" id="1.10.10.60">
    <property type="entry name" value="Homeodomain-like"/>
    <property type="match status" value="1"/>
</dbReference>
<dbReference type="EMBL" id="PYGD01000003">
    <property type="protein sequence ID" value="PSK92512.1"/>
    <property type="molecule type" value="Genomic_DNA"/>
</dbReference>
<evidence type="ECO:0000256" key="2">
    <source>
        <dbReference type="ARBA" id="ARBA00023125"/>
    </source>
</evidence>
<evidence type="ECO:0000313" key="5">
    <source>
        <dbReference type="EMBL" id="PSK92512.1"/>
    </source>
</evidence>
<dbReference type="AlphaFoldDB" id="A0A2P8D5N8"/>
<dbReference type="GO" id="GO:0003700">
    <property type="term" value="F:DNA-binding transcription factor activity"/>
    <property type="evidence" value="ECO:0007669"/>
    <property type="project" value="InterPro"/>
</dbReference>
<sequence length="326" mass="35804">MLLLLLAYAAQRDVDPDRLCRLAGLDRQRLSPGRELKASPEQVNRLWENAAALSGDPLFGLHFGASSQLAALGVVGALIGTSDTVGAAVSQVCTMTGLFTSLFTIDAELNTKHFTMHFRPAAGVDSAAPAFRHMIDFFMAFAVHELDGLLWTKVIPDAVYTVHSATLEPALEQVFRCRPLLRKDKYALRFPRALWDERILTADYEMQALHLQQVQALLGQKPGLGEFGTKVYAFLMANAYLGLLSLEALAAGFNLSGRSLQRRLKNEGTGYQEIADQVRRSLAESYLGAGTYPIKEISGLLGYNEVSAFTRAFKKWTGTTPAGYRN</sequence>
<organism evidence="5 6">
    <name type="scientific">Taibaiella chishuiensis</name>
    <dbReference type="NCBI Taxonomy" id="1434707"/>
    <lineage>
        <taxon>Bacteria</taxon>
        <taxon>Pseudomonadati</taxon>
        <taxon>Bacteroidota</taxon>
        <taxon>Chitinophagia</taxon>
        <taxon>Chitinophagales</taxon>
        <taxon>Chitinophagaceae</taxon>
        <taxon>Taibaiella</taxon>
    </lineage>
</organism>
<reference evidence="5 6" key="1">
    <citation type="submission" date="2018-03" db="EMBL/GenBank/DDBJ databases">
        <title>Genomic Encyclopedia of Type Strains, Phase III (KMG-III): the genomes of soil and plant-associated and newly described type strains.</title>
        <authorList>
            <person name="Whitman W."/>
        </authorList>
    </citation>
    <scope>NUCLEOTIDE SEQUENCE [LARGE SCALE GENOMIC DNA]</scope>
    <source>
        <strain evidence="5 6">CGMCC 1.12700</strain>
    </source>
</reference>
<dbReference type="Pfam" id="PF12625">
    <property type="entry name" value="Arabinose_bd"/>
    <property type="match status" value="1"/>
</dbReference>
<dbReference type="PANTHER" id="PTHR47894">
    <property type="entry name" value="HTH-TYPE TRANSCRIPTIONAL REGULATOR GADX"/>
    <property type="match status" value="1"/>
</dbReference>
<evidence type="ECO:0000259" key="4">
    <source>
        <dbReference type="PROSITE" id="PS01124"/>
    </source>
</evidence>
<dbReference type="SUPFAM" id="SSF46689">
    <property type="entry name" value="Homeodomain-like"/>
    <property type="match status" value="1"/>
</dbReference>
<dbReference type="PANTHER" id="PTHR47894:SF1">
    <property type="entry name" value="HTH-TYPE TRANSCRIPTIONAL REGULATOR VQSM"/>
    <property type="match status" value="1"/>
</dbReference>
<dbReference type="InterPro" id="IPR009057">
    <property type="entry name" value="Homeodomain-like_sf"/>
</dbReference>
<dbReference type="InterPro" id="IPR018060">
    <property type="entry name" value="HTH_AraC"/>
</dbReference>
<keyword evidence="3" id="KW-0804">Transcription</keyword>
<accession>A0A2P8D5N8</accession>
<dbReference type="PRINTS" id="PR00032">
    <property type="entry name" value="HTHARAC"/>
</dbReference>
<dbReference type="InterPro" id="IPR020449">
    <property type="entry name" value="Tscrpt_reg_AraC-type_HTH"/>
</dbReference>
<dbReference type="PROSITE" id="PS01124">
    <property type="entry name" value="HTH_ARAC_FAMILY_2"/>
    <property type="match status" value="1"/>
</dbReference>
<gene>
    <name evidence="5" type="ORF">B0I18_10389</name>
</gene>
<proteinExistence type="predicted"/>
<keyword evidence="2 5" id="KW-0238">DNA-binding</keyword>
<dbReference type="SMART" id="SM00342">
    <property type="entry name" value="HTH_ARAC"/>
    <property type="match status" value="1"/>
</dbReference>
<keyword evidence="1" id="KW-0805">Transcription regulation</keyword>
<feature type="domain" description="HTH araC/xylS-type" evidence="4">
    <location>
        <begin position="229"/>
        <end position="326"/>
    </location>
</feature>
<dbReference type="GO" id="GO:0000976">
    <property type="term" value="F:transcription cis-regulatory region binding"/>
    <property type="evidence" value="ECO:0007669"/>
    <property type="project" value="TreeGrafter"/>
</dbReference>
<dbReference type="Proteomes" id="UP000240572">
    <property type="component" value="Unassembled WGS sequence"/>
</dbReference>
<protein>
    <submittedName>
        <fullName evidence="5">AraC-like DNA-binding protein</fullName>
    </submittedName>
</protein>
<comment type="caution">
    <text evidence="5">The sequence shown here is derived from an EMBL/GenBank/DDBJ whole genome shotgun (WGS) entry which is preliminary data.</text>
</comment>
<evidence type="ECO:0000313" key="6">
    <source>
        <dbReference type="Proteomes" id="UP000240572"/>
    </source>
</evidence>
<evidence type="ECO:0000256" key="3">
    <source>
        <dbReference type="ARBA" id="ARBA00023163"/>
    </source>
</evidence>
<evidence type="ECO:0000256" key="1">
    <source>
        <dbReference type="ARBA" id="ARBA00023015"/>
    </source>
</evidence>
<dbReference type="GO" id="GO:0005829">
    <property type="term" value="C:cytosol"/>
    <property type="evidence" value="ECO:0007669"/>
    <property type="project" value="TreeGrafter"/>
</dbReference>
<keyword evidence="6" id="KW-1185">Reference proteome</keyword>
<dbReference type="Pfam" id="PF12833">
    <property type="entry name" value="HTH_18"/>
    <property type="match status" value="1"/>
</dbReference>
<name>A0A2P8D5N8_9BACT</name>